<dbReference type="GO" id="GO:0009898">
    <property type="term" value="C:cytoplasmic side of plasma membrane"/>
    <property type="evidence" value="ECO:0007669"/>
    <property type="project" value="UniProtKB-UniRule"/>
</dbReference>
<comment type="subunit">
    <text evidence="5">Self-interacts. Interacts with FtsZ.</text>
</comment>
<dbReference type="InterPro" id="IPR043129">
    <property type="entry name" value="ATPase_NBD"/>
</dbReference>
<dbReference type="GO" id="GO:0032153">
    <property type="term" value="C:cell division site"/>
    <property type="evidence" value="ECO:0007669"/>
    <property type="project" value="UniProtKB-UniRule"/>
</dbReference>
<comment type="subcellular location">
    <subcellularLocation>
        <location evidence="5">Cell membrane</location>
        <topology evidence="5">Peripheral membrane protein</topology>
        <orientation evidence="5">Cytoplasmic side</orientation>
    </subcellularLocation>
    <text evidence="5">Localizes to the Z ring in an FtsZ-dependent manner. Targeted to the membrane through a conserved C-terminal amphipathic helix.</text>
</comment>
<dbReference type="InterPro" id="IPR050696">
    <property type="entry name" value="FtsA/MreB"/>
</dbReference>
<dbReference type="NCBIfam" id="TIGR01174">
    <property type="entry name" value="ftsA"/>
    <property type="match status" value="1"/>
</dbReference>
<dbReference type="InterPro" id="IPR003494">
    <property type="entry name" value="SHS2_FtsA"/>
</dbReference>
<evidence type="ECO:0000259" key="7">
    <source>
        <dbReference type="SMART" id="SM00842"/>
    </source>
</evidence>
<comment type="similarity">
    <text evidence="5 6">Belongs to the FtsA/MreB family.</text>
</comment>
<evidence type="ECO:0000256" key="3">
    <source>
        <dbReference type="ARBA" id="ARBA00023136"/>
    </source>
</evidence>
<evidence type="ECO:0000256" key="6">
    <source>
        <dbReference type="PIRNR" id="PIRNR003101"/>
    </source>
</evidence>
<dbReference type="SMART" id="SM00842">
    <property type="entry name" value="FtsA"/>
    <property type="match status" value="1"/>
</dbReference>
<feature type="domain" description="SHS2" evidence="7">
    <location>
        <begin position="7"/>
        <end position="192"/>
    </location>
</feature>
<dbReference type="KEGG" id="hfv:R50_0965"/>
<evidence type="ECO:0000256" key="5">
    <source>
        <dbReference type="HAMAP-Rule" id="MF_02033"/>
    </source>
</evidence>
<dbReference type="EMBL" id="LR778114">
    <property type="protein sequence ID" value="CAB1128471.1"/>
    <property type="molecule type" value="Genomic_DNA"/>
</dbReference>
<keyword evidence="9" id="KW-1185">Reference proteome</keyword>
<keyword evidence="2 5" id="KW-0132">Cell division</keyword>
<dbReference type="SUPFAM" id="SSF53067">
    <property type="entry name" value="Actin-like ATPase domain"/>
    <property type="match status" value="2"/>
</dbReference>
<dbReference type="GO" id="GO:0043093">
    <property type="term" value="P:FtsZ-dependent cytokinesis"/>
    <property type="evidence" value="ECO:0007669"/>
    <property type="project" value="UniProtKB-UniRule"/>
</dbReference>
<keyword evidence="1 5" id="KW-1003">Cell membrane</keyword>
<gene>
    <name evidence="5 8" type="primary">ftsA</name>
    <name evidence="8" type="ORF">R50_0965</name>
</gene>
<dbReference type="PANTHER" id="PTHR32432:SF4">
    <property type="entry name" value="CELL DIVISION PROTEIN FTSA"/>
    <property type="match status" value="1"/>
</dbReference>
<evidence type="ECO:0000256" key="2">
    <source>
        <dbReference type="ARBA" id="ARBA00022618"/>
    </source>
</evidence>
<dbReference type="HAMAP" id="MF_02033">
    <property type="entry name" value="FtsA"/>
    <property type="match status" value="1"/>
</dbReference>
<dbReference type="AlphaFoldDB" id="A0A6F8ZEW3"/>
<proteinExistence type="inferred from homology"/>
<keyword evidence="4 5" id="KW-0131">Cell cycle</keyword>
<dbReference type="Pfam" id="PF14450">
    <property type="entry name" value="FtsA"/>
    <property type="match status" value="1"/>
</dbReference>
<protein>
    <recommendedName>
        <fullName evidence="5 6">Cell division protein FtsA</fullName>
    </recommendedName>
</protein>
<evidence type="ECO:0000313" key="9">
    <source>
        <dbReference type="Proteomes" id="UP000503399"/>
    </source>
</evidence>
<evidence type="ECO:0000313" key="8">
    <source>
        <dbReference type="EMBL" id="CAB1128471.1"/>
    </source>
</evidence>
<comment type="function">
    <text evidence="5 6">Cell division protein that is involved in the assembly of the Z ring. May serve as a membrane anchor for the Z ring.</text>
</comment>
<reference evidence="8 9" key="1">
    <citation type="submission" date="2020-02" db="EMBL/GenBank/DDBJ databases">
        <authorList>
            <person name="Hogendoorn C."/>
        </authorList>
    </citation>
    <scope>NUCLEOTIDE SEQUENCE [LARGE SCALE GENOMIC DNA]</scope>
    <source>
        <strain evidence="8">R501</strain>
    </source>
</reference>
<dbReference type="PANTHER" id="PTHR32432">
    <property type="entry name" value="CELL DIVISION PROTEIN FTSA-RELATED"/>
    <property type="match status" value="1"/>
</dbReference>
<evidence type="ECO:0000256" key="4">
    <source>
        <dbReference type="ARBA" id="ARBA00023306"/>
    </source>
</evidence>
<dbReference type="InterPro" id="IPR020823">
    <property type="entry name" value="Cell_div_FtsA"/>
</dbReference>
<dbReference type="Gene3D" id="3.30.420.40">
    <property type="match status" value="2"/>
</dbReference>
<keyword evidence="3 5" id="KW-0472">Membrane</keyword>
<organism evidence="8 9">
    <name type="scientific">Candidatus Hydrogenisulfobacillus filiaventi</name>
    <dbReference type="NCBI Taxonomy" id="2707344"/>
    <lineage>
        <taxon>Bacteria</taxon>
        <taxon>Bacillati</taxon>
        <taxon>Bacillota</taxon>
        <taxon>Clostridia</taxon>
        <taxon>Eubacteriales</taxon>
        <taxon>Clostridiales Family XVII. Incertae Sedis</taxon>
        <taxon>Candidatus Hydrogenisulfobacillus</taxon>
    </lineage>
</organism>
<dbReference type="Pfam" id="PF02491">
    <property type="entry name" value="SHS2_FTSA"/>
    <property type="match status" value="1"/>
</dbReference>
<name>A0A6F8ZEW3_9FIRM</name>
<dbReference type="CDD" id="cd24048">
    <property type="entry name" value="ASKHA_NBD_FtsA"/>
    <property type="match status" value="1"/>
</dbReference>
<accession>A0A6F8ZEW3</accession>
<evidence type="ECO:0000256" key="1">
    <source>
        <dbReference type="ARBA" id="ARBA00022475"/>
    </source>
</evidence>
<dbReference type="Proteomes" id="UP000503399">
    <property type="component" value="Chromosome"/>
</dbReference>
<sequence>MGKRELVLAVDVGTTKAAGMVAEVDPGGQLAVLGVAATPVVGVRRGLVVDLERAALAVRDAVNRANSMAGSSLTRAAVAVGGAPLGSLPVTVARPVQGSITADDVRRLLLEAGETRAGNGQEAVEAVLQEARVDGTGGILNPVGMSASRLELAVLVLHAQALAVRNLRRVLALAGLSPWLFTAAPKAAAEAVLGTDERQLGVVLLDIGGGTTGLAVYRQGRPVHFRVLPLGGDLITSDLSVGLGVVATQAERLKLDYARVGPGTVSEGTVLVRAVNGPAMRSIALKDLQHIVAARVDEWVGFVEKELRQVSWNGGPAAGVVLTGGGALLRGLKEYLEARWAWPVRLGVPADLGGLSDLSRNPGYAVVAGVARTAARQGPEPPEPGWWRRLRGAWTTLRRIRDMP</sequence>
<dbReference type="PIRSF" id="PIRSF003101">
    <property type="entry name" value="FtsA"/>
    <property type="match status" value="1"/>
</dbReference>